<evidence type="ECO:0000259" key="1">
    <source>
        <dbReference type="Pfam" id="PF08800"/>
    </source>
</evidence>
<dbReference type="Pfam" id="PF08800">
    <property type="entry name" value="BT4734-like_N"/>
    <property type="match status" value="1"/>
</dbReference>
<feature type="domain" description="BT4734-like N-terminal" evidence="1">
    <location>
        <begin position="61"/>
        <end position="183"/>
    </location>
</feature>
<evidence type="ECO:0000313" key="2">
    <source>
        <dbReference type="EMBL" id="MBM6674129.1"/>
    </source>
</evidence>
<sequence length="344" mass="41250">MKNMNKIKNTVSFYNNSEDSRSKIYRNLDYVLLEMIPKDEELRKQTEMARDQITEENFKKEKKKLPMIAPSGTFYYRNDDITNLQEYSNILILDFDKFPDHETAAKFKEKLIRYADRLFIYAIWFSASNKGLKVAMLHDNTNPEYHYNLFWQVKLKLYPNTDEFDKRCSNLSRTCFLSYDPDVWLNPNRDNITPYHFVYDPSIPDQPEKDYNKGWSSKEFKHTGEEIKLNSIFQARWKDKQLTNYIDKCWRKEYPDSYKDGNRHKSILSRAKWLCLYGVLFDVAVDYLKATFGRHGINERDIEEMAINNYNSNRGKFGSKRNELYQRKENGKRYRISQLNAARQ</sequence>
<dbReference type="EMBL" id="JACJJG010000055">
    <property type="protein sequence ID" value="MBM6674129.1"/>
    <property type="molecule type" value="Genomic_DNA"/>
</dbReference>
<dbReference type="Proteomes" id="UP000706891">
    <property type="component" value="Unassembled WGS sequence"/>
</dbReference>
<dbReference type="InterPro" id="IPR014907">
    <property type="entry name" value="BT4734-like_N"/>
</dbReference>
<protein>
    <submittedName>
        <fullName evidence="2">Virulence protein E</fullName>
    </submittedName>
</protein>
<gene>
    <name evidence="2" type="ORF">H6A34_09600</name>
</gene>
<organism evidence="2 3">
    <name type="scientific">Marseilla massiliensis</name>
    <dbReference type="NCBI Taxonomy" id="1841864"/>
    <lineage>
        <taxon>Bacteria</taxon>
        <taxon>Pseudomonadati</taxon>
        <taxon>Bacteroidota</taxon>
        <taxon>Bacteroidia</taxon>
        <taxon>Bacteroidales</taxon>
        <taxon>Prevotellaceae</taxon>
        <taxon>Marseilla</taxon>
    </lineage>
</organism>
<proteinExistence type="predicted"/>
<evidence type="ECO:0000313" key="3">
    <source>
        <dbReference type="Proteomes" id="UP000706891"/>
    </source>
</evidence>
<dbReference type="RefSeq" id="WP_205105199.1">
    <property type="nucleotide sequence ID" value="NZ_JACJJG010000055.1"/>
</dbReference>
<dbReference type="AlphaFoldDB" id="A0A938WU20"/>
<accession>A0A938WU20</accession>
<comment type="caution">
    <text evidence="2">The sequence shown here is derived from an EMBL/GenBank/DDBJ whole genome shotgun (WGS) entry which is preliminary data.</text>
</comment>
<name>A0A938WU20_9BACT</name>
<keyword evidence="3" id="KW-1185">Reference proteome</keyword>
<reference evidence="2" key="2">
    <citation type="journal article" date="2021" name="Sci. Rep.">
        <title>The distribution of antibiotic resistance genes in chicken gut microbiota commensals.</title>
        <authorList>
            <person name="Juricova H."/>
            <person name="Matiasovicova J."/>
            <person name="Kubasova T."/>
            <person name="Cejkova D."/>
            <person name="Rychlik I."/>
        </authorList>
    </citation>
    <scope>NUCLEOTIDE SEQUENCE</scope>
    <source>
        <strain evidence="2">An824</strain>
    </source>
</reference>
<reference evidence="2" key="1">
    <citation type="submission" date="2020-08" db="EMBL/GenBank/DDBJ databases">
        <authorList>
            <person name="Cejkova D."/>
            <person name="Kubasova T."/>
            <person name="Jahodarova E."/>
            <person name="Rychlik I."/>
        </authorList>
    </citation>
    <scope>NUCLEOTIDE SEQUENCE</scope>
    <source>
        <strain evidence="2">An824</strain>
    </source>
</reference>